<dbReference type="Proteomes" id="UP000006727">
    <property type="component" value="Chromosome 14"/>
</dbReference>
<reference evidence="3 5" key="2">
    <citation type="journal article" date="2018" name="Plant J.">
        <title>The Physcomitrella patens chromosome-scale assembly reveals moss genome structure and evolution.</title>
        <authorList>
            <person name="Lang D."/>
            <person name="Ullrich K.K."/>
            <person name="Murat F."/>
            <person name="Fuchs J."/>
            <person name="Jenkins J."/>
            <person name="Haas F.B."/>
            <person name="Piednoel M."/>
            <person name="Gundlach H."/>
            <person name="Van Bel M."/>
            <person name="Meyberg R."/>
            <person name="Vives C."/>
            <person name="Morata J."/>
            <person name="Symeonidi A."/>
            <person name="Hiss M."/>
            <person name="Muchero W."/>
            <person name="Kamisugi Y."/>
            <person name="Saleh O."/>
            <person name="Blanc G."/>
            <person name="Decker E.L."/>
            <person name="van Gessel N."/>
            <person name="Grimwood J."/>
            <person name="Hayes R.D."/>
            <person name="Graham S.W."/>
            <person name="Gunter L.E."/>
            <person name="McDaniel S.F."/>
            <person name="Hoernstein S.N.W."/>
            <person name="Larsson A."/>
            <person name="Li F.W."/>
            <person name="Perroud P.F."/>
            <person name="Phillips J."/>
            <person name="Ranjan P."/>
            <person name="Rokshar D.S."/>
            <person name="Rothfels C.J."/>
            <person name="Schneider L."/>
            <person name="Shu S."/>
            <person name="Stevenson D.W."/>
            <person name="Thummler F."/>
            <person name="Tillich M."/>
            <person name="Villarreal Aguilar J.C."/>
            <person name="Widiez T."/>
            <person name="Wong G.K."/>
            <person name="Wymore A."/>
            <person name="Zhang Y."/>
            <person name="Zimmer A.D."/>
            <person name="Quatrano R.S."/>
            <person name="Mayer K.F.X."/>
            <person name="Goodstein D."/>
            <person name="Casacuberta J.M."/>
            <person name="Vandepoele K."/>
            <person name="Reski R."/>
            <person name="Cuming A.C."/>
            <person name="Tuskan G.A."/>
            <person name="Maumus F."/>
            <person name="Salse J."/>
            <person name="Schmutz J."/>
            <person name="Rensing S.A."/>
        </authorList>
    </citation>
    <scope>NUCLEOTIDE SEQUENCE [LARGE SCALE GENOMIC DNA]</scope>
    <source>
        <strain evidence="4 5">cv. Gransden 2004</strain>
    </source>
</reference>
<dbReference type="RefSeq" id="XP_024395708.1">
    <property type="nucleotide sequence ID" value="XM_024539940.2"/>
</dbReference>
<gene>
    <name evidence="4" type="primary">LOC112291928</name>
    <name evidence="3" type="ORF">PHYPA_018981</name>
</gene>
<dbReference type="PANTHER" id="PTHR31029">
    <property type="entry name" value="CYCLIN-DEPENDENT KINASE-LIKE PROTEIN"/>
    <property type="match status" value="1"/>
</dbReference>
<reference evidence="3 5" key="1">
    <citation type="journal article" date="2008" name="Science">
        <title>The Physcomitrella genome reveals evolutionary insights into the conquest of land by plants.</title>
        <authorList>
            <person name="Rensing S."/>
            <person name="Lang D."/>
            <person name="Zimmer A."/>
            <person name="Terry A."/>
            <person name="Salamov A."/>
            <person name="Shapiro H."/>
            <person name="Nishiyama T."/>
            <person name="Perroud P.-F."/>
            <person name="Lindquist E."/>
            <person name="Kamisugi Y."/>
            <person name="Tanahashi T."/>
            <person name="Sakakibara K."/>
            <person name="Fujita T."/>
            <person name="Oishi K."/>
            <person name="Shin-I T."/>
            <person name="Kuroki Y."/>
            <person name="Toyoda A."/>
            <person name="Suzuki Y."/>
            <person name="Hashimoto A."/>
            <person name="Yamaguchi K."/>
            <person name="Sugano A."/>
            <person name="Kohara Y."/>
            <person name="Fujiyama A."/>
            <person name="Anterola A."/>
            <person name="Aoki S."/>
            <person name="Ashton N."/>
            <person name="Barbazuk W.B."/>
            <person name="Barker E."/>
            <person name="Bennetzen J."/>
            <person name="Bezanilla M."/>
            <person name="Blankenship R."/>
            <person name="Cho S.H."/>
            <person name="Dutcher S."/>
            <person name="Estelle M."/>
            <person name="Fawcett J.A."/>
            <person name="Gundlach H."/>
            <person name="Hanada K."/>
            <person name="Heyl A."/>
            <person name="Hicks K.A."/>
            <person name="Hugh J."/>
            <person name="Lohr M."/>
            <person name="Mayer K."/>
            <person name="Melkozernov A."/>
            <person name="Murata T."/>
            <person name="Nelson D."/>
            <person name="Pils B."/>
            <person name="Prigge M."/>
            <person name="Reiss B."/>
            <person name="Renner T."/>
            <person name="Rombauts S."/>
            <person name="Rushton P."/>
            <person name="Sanderfoot A."/>
            <person name="Schween G."/>
            <person name="Shiu S.-H."/>
            <person name="Stueber K."/>
            <person name="Theodoulou F.L."/>
            <person name="Tu H."/>
            <person name="Van de Peer Y."/>
            <person name="Verrier P.J."/>
            <person name="Waters E."/>
            <person name="Wood A."/>
            <person name="Yang L."/>
            <person name="Cove D."/>
            <person name="Cuming A."/>
            <person name="Hasebe M."/>
            <person name="Lucas S."/>
            <person name="Mishler D.B."/>
            <person name="Reski R."/>
            <person name="Grigoriev I."/>
            <person name="Quatrano R.S."/>
            <person name="Boore J.L."/>
        </authorList>
    </citation>
    <scope>NUCLEOTIDE SEQUENCE [LARGE SCALE GENOMIC DNA]</scope>
    <source>
        <strain evidence="4 5">cv. Gransden 2004</strain>
    </source>
</reference>
<evidence type="ECO:0000313" key="5">
    <source>
        <dbReference type="Proteomes" id="UP000006727"/>
    </source>
</evidence>
<feature type="region of interest" description="Disordered" evidence="2">
    <location>
        <begin position="162"/>
        <end position="193"/>
    </location>
</feature>
<dbReference type="FunCoup" id="A0A2K1JJ55">
    <property type="interactions" value="790"/>
</dbReference>
<dbReference type="KEGG" id="ppp:112291928"/>
<dbReference type="Gramene" id="Pp3c14_24340V3.2">
    <property type="protein sequence ID" value="Pp3c14_24340V3.2"/>
    <property type="gene ID" value="Pp3c14_24340"/>
</dbReference>
<dbReference type="PaxDb" id="3218-PP1S69_132V6.1"/>
<dbReference type="InterPro" id="IPR042316">
    <property type="entry name" value="IRKI-like"/>
</dbReference>
<dbReference type="EMBL" id="ABEU02000014">
    <property type="protein sequence ID" value="PNR41578.1"/>
    <property type="molecule type" value="Genomic_DNA"/>
</dbReference>
<feature type="region of interest" description="Disordered" evidence="2">
    <location>
        <begin position="1"/>
        <end position="57"/>
    </location>
</feature>
<dbReference type="RefSeq" id="XP_024395709.1">
    <property type="nucleotide sequence ID" value="XM_024539941.2"/>
</dbReference>
<dbReference type="GeneID" id="112291928"/>
<evidence type="ECO:0000256" key="1">
    <source>
        <dbReference type="SAM" id="Coils"/>
    </source>
</evidence>
<dbReference type="OrthoDB" id="785851at2759"/>
<evidence type="ECO:0008006" key="6">
    <source>
        <dbReference type="Google" id="ProtNLM"/>
    </source>
</evidence>
<feature type="compositionally biased region" description="Polar residues" evidence="2">
    <location>
        <begin position="1"/>
        <end position="21"/>
    </location>
</feature>
<protein>
    <recommendedName>
        <fullName evidence="6">DUF641 domain-containing protein</fullName>
    </recommendedName>
</protein>
<keyword evidence="1" id="KW-0175">Coiled coil</keyword>
<dbReference type="RefSeq" id="XP_024395707.1">
    <property type="nucleotide sequence ID" value="XM_024539939.2"/>
</dbReference>
<proteinExistence type="predicted"/>
<dbReference type="EnsemblPlants" id="Pp3c14_24340V3.2">
    <property type="protein sequence ID" value="Pp3c14_24340V3.2"/>
    <property type="gene ID" value="Pp3c14_24340"/>
</dbReference>
<dbReference type="Gramene" id="Pp3c14_24340V3.1">
    <property type="protein sequence ID" value="Pp3c14_24340V3.1"/>
    <property type="gene ID" value="Pp3c14_24340"/>
</dbReference>
<keyword evidence="5" id="KW-1185">Reference proteome</keyword>
<feature type="coiled-coil region" evidence="1">
    <location>
        <begin position="326"/>
        <end position="367"/>
    </location>
</feature>
<organism evidence="3">
    <name type="scientific">Physcomitrium patens</name>
    <name type="common">Spreading-leaved earth moss</name>
    <name type="synonym">Physcomitrella patens</name>
    <dbReference type="NCBI Taxonomy" id="3218"/>
    <lineage>
        <taxon>Eukaryota</taxon>
        <taxon>Viridiplantae</taxon>
        <taxon>Streptophyta</taxon>
        <taxon>Embryophyta</taxon>
        <taxon>Bryophyta</taxon>
        <taxon>Bryophytina</taxon>
        <taxon>Bryopsida</taxon>
        <taxon>Funariidae</taxon>
        <taxon>Funariales</taxon>
        <taxon>Funariaceae</taxon>
        <taxon>Physcomitrium</taxon>
    </lineage>
</organism>
<dbReference type="PANTHER" id="PTHR31029:SF4">
    <property type="entry name" value="CYCLIN-DEPENDENT KINASE-LIKE PROTEIN"/>
    <property type="match status" value="1"/>
</dbReference>
<name>A0A2K1JJ55_PHYPA</name>
<evidence type="ECO:0000256" key="2">
    <source>
        <dbReference type="SAM" id="MobiDB-lite"/>
    </source>
</evidence>
<dbReference type="AlphaFoldDB" id="A0A2K1JJ55"/>
<reference evidence="4" key="3">
    <citation type="submission" date="2020-12" db="UniProtKB">
        <authorList>
            <consortium name="EnsemblPlants"/>
        </authorList>
    </citation>
    <scope>IDENTIFICATION</scope>
</reference>
<accession>A0A2K1JJ55</accession>
<evidence type="ECO:0000313" key="4">
    <source>
        <dbReference type="EnsemblPlants" id="Pp3c14_24340V3.1"/>
    </source>
</evidence>
<dbReference type="EnsemblPlants" id="Pp3c14_24340V3.1">
    <property type="protein sequence ID" value="Pp3c14_24340V3.1"/>
    <property type="gene ID" value="Pp3c14_24340"/>
</dbReference>
<sequence length="649" mass="72421">MSPSRGATLSPRTDLMHQSRNYYIPEPSTATQRKQDISGRTESPVTRKSMTNSHYPQNLTILRPPRRQSENSRKLAQLSITSSQITEDGGIVPAVNHASLSPDQARLAYNSNLNDPLRSSNNVLCQPVGAGNKTSLENNSSSSTTRLKNIILRQVEQQLSHPFVFKGSSPGRTRRNSSRSASPSLAKSGGEVRNAARSINWEMDNSFQGSKGKTNSECVNLSALPSWRGQSVDTSTAIDEMFREFSGGCKPPSLRSKVGDQKVESTQKTGAFNLFNFMRRGKKKNGATGAAVKMTQSFYSSKEGVKADSDSFMVLNYTITTLRYKFEQANQTYNMAAEKIRELQAAAEACDEKCRLLTEQCDSLELQLIARQNGLCCMELEAEDHVLGKREINLPAAGQPPVARRFPSQDLTPKQFLKVLEDSKNSLRKLSSAICHHIWESGESATQVITSLLEQHMVGRWVRQFPGNVIILYFESFLNQVMFESFENISFEPNGASSVFDPDALKQTCYQLYQNLKNQEWSSIEKSLGKPGALVVNAHFHRFFVGRMDLILSQLGKLTHSEISLNLMGAFFNAAKSVWLVHHMAFAFDQPVSIFRVSPSAEFDPRFMEQTPAFKEQPAQSNISIMVNPGFIINDQTIKCQVLCSSKYR</sequence>
<feature type="compositionally biased region" description="Polar residues" evidence="2">
    <location>
        <begin position="40"/>
        <end position="57"/>
    </location>
</feature>
<evidence type="ECO:0000313" key="3">
    <source>
        <dbReference type="EMBL" id="PNR41578.1"/>
    </source>
</evidence>